<sequence length="401" mass="45535">MGIPTELVAEQLQQTNLVEPRLEILQAAFPEAEGGAEEPIPRKKPVRKWFRKWVPQDTILSSGTCMLLKWVNEDILNSTKNKVIEEEKEPEDEFEVVYLCTFEGCGKVFIDFSTLRKHAHVHGEKQCICHYEGCGRRFVDSSKLKRHFLTHTGEKHFVCPFEGCGKAFSLDFNLRSHMRIHTGENYHSCPFEDCGKRYAHEYKLRAHLKTHHEKIVPDVKPAPVQPEPDLPKIVSVPPAPASLERPFVCPFVKCNKRYLHEYKLNLHLRKGHSCGENAGETLWNGKQSDGEDNMDKESDQDITPQAVNVSRGFGKGKLRIISKTAKKTTSKRKRGSPTPRNLSKKLQAAAQSGRSIIAKSDSRGDSEETEDDGGEDTEEDVGRQASQIYEYDDEETEDDMD</sequence>
<gene>
    <name evidence="1" type="ORF">O6H91_03G025300</name>
</gene>
<protein>
    <submittedName>
        <fullName evidence="1">Uncharacterized protein</fullName>
    </submittedName>
</protein>
<comment type="caution">
    <text evidence="1">The sequence shown here is derived from an EMBL/GenBank/DDBJ whole genome shotgun (WGS) entry which is preliminary data.</text>
</comment>
<organism evidence="1 2">
    <name type="scientific">Diphasiastrum complanatum</name>
    <name type="common">Issler's clubmoss</name>
    <name type="synonym">Lycopodium complanatum</name>
    <dbReference type="NCBI Taxonomy" id="34168"/>
    <lineage>
        <taxon>Eukaryota</taxon>
        <taxon>Viridiplantae</taxon>
        <taxon>Streptophyta</taxon>
        <taxon>Embryophyta</taxon>
        <taxon>Tracheophyta</taxon>
        <taxon>Lycopodiopsida</taxon>
        <taxon>Lycopodiales</taxon>
        <taxon>Lycopodiaceae</taxon>
        <taxon>Lycopodioideae</taxon>
        <taxon>Diphasiastrum</taxon>
    </lineage>
</organism>
<evidence type="ECO:0000313" key="2">
    <source>
        <dbReference type="Proteomes" id="UP001162992"/>
    </source>
</evidence>
<dbReference type="EMBL" id="CM055094">
    <property type="protein sequence ID" value="KAJ7561359.1"/>
    <property type="molecule type" value="Genomic_DNA"/>
</dbReference>
<keyword evidence="2" id="KW-1185">Reference proteome</keyword>
<name>A0ACC2E495_DIPCM</name>
<dbReference type="Proteomes" id="UP001162992">
    <property type="component" value="Chromosome 3"/>
</dbReference>
<reference evidence="2" key="1">
    <citation type="journal article" date="2024" name="Proc. Natl. Acad. Sci. U.S.A.">
        <title>Extraordinary preservation of gene collinearity over three hundred million years revealed in homosporous lycophytes.</title>
        <authorList>
            <person name="Li C."/>
            <person name="Wickell D."/>
            <person name="Kuo L.Y."/>
            <person name="Chen X."/>
            <person name="Nie B."/>
            <person name="Liao X."/>
            <person name="Peng D."/>
            <person name="Ji J."/>
            <person name="Jenkins J."/>
            <person name="Williams M."/>
            <person name="Shu S."/>
            <person name="Plott C."/>
            <person name="Barry K."/>
            <person name="Rajasekar S."/>
            <person name="Grimwood J."/>
            <person name="Han X."/>
            <person name="Sun S."/>
            <person name="Hou Z."/>
            <person name="He W."/>
            <person name="Dai G."/>
            <person name="Sun C."/>
            <person name="Schmutz J."/>
            <person name="Leebens-Mack J.H."/>
            <person name="Li F.W."/>
            <person name="Wang L."/>
        </authorList>
    </citation>
    <scope>NUCLEOTIDE SEQUENCE [LARGE SCALE GENOMIC DNA]</scope>
    <source>
        <strain evidence="2">cv. PW_Plant_1</strain>
    </source>
</reference>
<accession>A0ACC2E495</accession>
<proteinExistence type="predicted"/>
<evidence type="ECO:0000313" key="1">
    <source>
        <dbReference type="EMBL" id="KAJ7561359.1"/>
    </source>
</evidence>